<organism evidence="6 7">
    <name type="scientific">Meinhardsimonia xiamenensis</name>
    <dbReference type="NCBI Taxonomy" id="990712"/>
    <lineage>
        <taxon>Bacteria</taxon>
        <taxon>Pseudomonadati</taxon>
        <taxon>Pseudomonadota</taxon>
        <taxon>Alphaproteobacteria</taxon>
        <taxon>Rhodobacterales</taxon>
        <taxon>Paracoccaceae</taxon>
        <taxon>Meinhardsimonia</taxon>
    </lineage>
</organism>
<dbReference type="Gene3D" id="1.10.760.10">
    <property type="entry name" value="Cytochrome c-like domain"/>
    <property type="match status" value="1"/>
</dbReference>
<dbReference type="InterPro" id="IPR036909">
    <property type="entry name" value="Cyt_c-like_dom_sf"/>
</dbReference>
<evidence type="ECO:0000256" key="4">
    <source>
        <dbReference type="PROSITE-ProRule" id="PRU00433"/>
    </source>
</evidence>
<dbReference type="AlphaFoldDB" id="A0A1G9BBB9"/>
<dbReference type="GO" id="GO:0009055">
    <property type="term" value="F:electron transfer activity"/>
    <property type="evidence" value="ECO:0007669"/>
    <property type="project" value="InterPro"/>
</dbReference>
<dbReference type="GO" id="GO:0046872">
    <property type="term" value="F:metal ion binding"/>
    <property type="evidence" value="ECO:0007669"/>
    <property type="project" value="UniProtKB-KW"/>
</dbReference>
<dbReference type="RefSeq" id="WP_092499209.1">
    <property type="nucleotide sequence ID" value="NZ_FNFV01000002.1"/>
</dbReference>
<name>A0A1G9BBB9_9RHOB</name>
<protein>
    <submittedName>
        <fullName evidence="6">Cytochrome C oxidase, cbb3-type, subunit III</fullName>
    </submittedName>
</protein>
<dbReference type="PANTHER" id="PTHR33751:SF1">
    <property type="entry name" value="CBB3-TYPE CYTOCHROME C OXIDASE SUBUNIT FIXP"/>
    <property type="match status" value="1"/>
</dbReference>
<evidence type="ECO:0000313" key="6">
    <source>
        <dbReference type="EMBL" id="SDK36771.1"/>
    </source>
</evidence>
<keyword evidence="1 4" id="KW-0349">Heme</keyword>
<dbReference type="Pfam" id="PF00034">
    <property type="entry name" value="Cytochrom_C"/>
    <property type="match status" value="1"/>
</dbReference>
<feature type="domain" description="Cytochrome c" evidence="5">
    <location>
        <begin position="57"/>
        <end position="143"/>
    </location>
</feature>
<dbReference type="PROSITE" id="PS51007">
    <property type="entry name" value="CYTC"/>
    <property type="match status" value="1"/>
</dbReference>
<sequence>MKRMIPMALAALLLGGASIFFLRPETDGAPVAVSGAAAQASQAAPLVEVALPERLSPEAQMGKRAFDAFCARCHGQNAAGQEGVAPPLVHRIYEPGHHGDMAFMLAARNGVRAHHWRFGDMPPVEGITDAEIRAIITYVRELQRANGIF</sequence>
<evidence type="ECO:0000259" key="5">
    <source>
        <dbReference type="PROSITE" id="PS51007"/>
    </source>
</evidence>
<dbReference type="SUPFAM" id="SSF46626">
    <property type="entry name" value="Cytochrome c"/>
    <property type="match status" value="1"/>
</dbReference>
<dbReference type="Proteomes" id="UP000199328">
    <property type="component" value="Unassembled WGS sequence"/>
</dbReference>
<proteinExistence type="predicted"/>
<evidence type="ECO:0000256" key="2">
    <source>
        <dbReference type="ARBA" id="ARBA00022723"/>
    </source>
</evidence>
<dbReference type="GO" id="GO:0020037">
    <property type="term" value="F:heme binding"/>
    <property type="evidence" value="ECO:0007669"/>
    <property type="project" value="InterPro"/>
</dbReference>
<evidence type="ECO:0000256" key="1">
    <source>
        <dbReference type="ARBA" id="ARBA00022617"/>
    </source>
</evidence>
<dbReference type="InterPro" id="IPR009056">
    <property type="entry name" value="Cyt_c-like_dom"/>
</dbReference>
<evidence type="ECO:0000256" key="3">
    <source>
        <dbReference type="ARBA" id="ARBA00023004"/>
    </source>
</evidence>
<dbReference type="InterPro" id="IPR050597">
    <property type="entry name" value="Cytochrome_c_Oxidase_Subunit"/>
</dbReference>
<accession>A0A1G9BBB9</accession>
<dbReference type="PANTHER" id="PTHR33751">
    <property type="entry name" value="CBB3-TYPE CYTOCHROME C OXIDASE SUBUNIT FIXP"/>
    <property type="match status" value="1"/>
</dbReference>
<dbReference type="STRING" id="990712.SAMN05216257_102481"/>
<evidence type="ECO:0000313" key="7">
    <source>
        <dbReference type="Proteomes" id="UP000199328"/>
    </source>
</evidence>
<keyword evidence="3 4" id="KW-0408">Iron</keyword>
<keyword evidence="7" id="KW-1185">Reference proteome</keyword>
<keyword evidence="2 4" id="KW-0479">Metal-binding</keyword>
<dbReference type="OrthoDB" id="7854060at2"/>
<gene>
    <name evidence="6" type="ORF">SAMN05216257_102481</name>
</gene>
<dbReference type="EMBL" id="FNFV01000002">
    <property type="protein sequence ID" value="SDK36771.1"/>
    <property type="molecule type" value="Genomic_DNA"/>
</dbReference>
<reference evidence="7" key="1">
    <citation type="submission" date="2016-10" db="EMBL/GenBank/DDBJ databases">
        <authorList>
            <person name="Varghese N."/>
            <person name="Submissions S."/>
        </authorList>
    </citation>
    <scope>NUCLEOTIDE SEQUENCE [LARGE SCALE GENOMIC DNA]</scope>
    <source>
        <strain evidence="7">CGMCC 1.10789</strain>
    </source>
</reference>